<keyword evidence="2" id="KW-0472">Membrane</keyword>
<keyword evidence="2" id="KW-0812">Transmembrane</keyword>
<organism evidence="3 4">
    <name type="scientific">Candidatus Raymondbacteria bacterium RIFOXYD12_FULL_49_13</name>
    <dbReference type="NCBI Taxonomy" id="1817890"/>
    <lineage>
        <taxon>Bacteria</taxon>
        <taxon>Raymondiibacteriota</taxon>
    </lineage>
</organism>
<dbReference type="AlphaFoldDB" id="A0A1F7F910"/>
<dbReference type="Proteomes" id="UP000179243">
    <property type="component" value="Unassembled WGS sequence"/>
</dbReference>
<accession>A0A1F7F910</accession>
<sequence length="153" mass="17265">MQISSYNKVKIDKLKRILSESDPWRDFDKCKQIYTVLHENKLLPEYKLSSLLTELDAREMEAKRVIEAETKKKENLEKQKLKKTLEEPILAAKVTFAAGVLTVICIVVMESSAPNGQVYSFFEAIGLTGVVITVLLIIVTIILFLKAGFSSDN</sequence>
<gene>
    <name evidence="3" type="ORF">A2519_06880</name>
</gene>
<comment type="caution">
    <text evidence="3">The sequence shown here is derived from an EMBL/GenBank/DDBJ whole genome shotgun (WGS) entry which is preliminary data.</text>
</comment>
<keyword evidence="1" id="KW-0175">Coiled coil</keyword>
<proteinExistence type="predicted"/>
<keyword evidence="2" id="KW-1133">Transmembrane helix</keyword>
<reference evidence="3 4" key="1">
    <citation type="journal article" date="2016" name="Nat. Commun.">
        <title>Thousands of microbial genomes shed light on interconnected biogeochemical processes in an aquifer system.</title>
        <authorList>
            <person name="Anantharaman K."/>
            <person name="Brown C.T."/>
            <person name="Hug L.A."/>
            <person name="Sharon I."/>
            <person name="Castelle C.J."/>
            <person name="Probst A.J."/>
            <person name="Thomas B.C."/>
            <person name="Singh A."/>
            <person name="Wilkins M.J."/>
            <person name="Karaoz U."/>
            <person name="Brodie E.L."/>
            <person name="Williams K.H."/>
            <person name="Hubbard S.S."/>
            <person name="Banfield J.F."/>
        </authorList>
    </citation>
    <scope>NUCLEOTIDE SEQUENCE [LARGE SCALE GENOMIC DNA]</scope>
</reference>
<protein>
    <submittedName>
        <fullName evidence="3">Uncharacterized protein</fullName>
    </submittedName>
</protein>
<name>A0A1F7F910_UNCRA</name>
<feature type="coiled-coil region" evidence="1">
    <location>
        <begin position="59"/>
        <end position="86"/>
    </location>
</feature>
<evidence type="ECO:0000313" key="3">
    <source>
        <dbReference type="EMBL" id="OGK03113.1"/>
    </source>
</evidence>
<feature type="transmembrane region" description="Helical" evidence="2">
    <location>
        <begin position="121"/>
        <end position="145"/>
    </location>
</feature>
<evidence type="ECO:0000256" key="2">
    <source>
        <dbReference type="SAM" id="Phobius"/>
    </source>
</evidence>
<feature type="transmembrane region" description="Helical" evidence="2">
    <location>
        <begin position="90"/>
        <end position="109"/>
    </location>
</feature>
<evidence type="ECO:0000256" key="1">
    <source>
        <dbReference type="SAM" id="Coils"/>
    </source>
</evidence>
<evidence type="ECO:0000313" key="4">
    <source>
        <dbReference type="Proteomes" id="UP000179243"/>
    </source>
</evidence>
<dbReference type="EMBL" id="MFYX01000097">
    <property type="protein sequence ID" value="OGK03113.1"/>
    <property type="molecule type" value="Genomic_DNA"/>
</dbReference>